<dbReference type="AlphaFoldDB" id="A0A804MI13"/>
<feature type="region of interest" description="Disordered" evidence="1">
    <location>
        <begin position="1"/>
        <end position="22"/>
    </location>
</feature>
<accession>A0A804MI13</accession>
<dbReference type="InParanoid" id="A0A804MI13"/>
<evidence type="ECO:0000313" key="2">
    <source>
        <dbReference type="EnsemblPlants" id="Zm00001eb086920_P001"/>
    </source>
</evidence>
<reference evidence="2" key="2">
    <citation type="submission" date="2019-07" db="EMBL/GenBank/DDBJ databases">
        <authorList>
            <person name="Seetharam A."/>
            <person name="Woodhouse M."/>
            <person name="Cannon E."/>
        </authorList>
    </citation>
    <scope>NUCLEOTIDE SEQUENCE [LARGE SCALE GENOMIC DNA]</scope>
    <source>
        <strain evidence="2">cv. B73</strain>
    </source>
</reference>
<dbReference type="EnsemblPlants" id="Zm00001eb086920_T001">
    <property type="protein sequence ID" value="Zm00001eb086920_P001"/>
    <property type="gene ID" value="Zm00001eb086920"/>
</dbReference>
<keyword evidence="3" id="KW-1185">Reference proteome</keyword>
<organism evidence="2 3">
    <name type="scientific">Zea mays</name>
    <name type="common">Maize</name>
    <dbReference type="NCBI Taxonomy" id="4577"/>
    <lineage>
        <taxon>Eukaryota</taxon>
        <taxon>Viridiplantae</taxon>
        <taxon>Streptophyta</taxon>
        <taxon>Embryophyta</taxon>
        <taxon>Tracheophyta</taxon>
        <taxon>Spermatophyta</taxon>
        <taxon>Magnoliopsida</taxon>
        <taxon>Liliopsida</taxon>
        <taxon>Poales</taxon>
        <taxon>Poaceae</taxon>
        <taxon>PACMAD clade</taxon>
        <taxon>Panicoideae</taxon>
        <taxon>Andropogonodae</taxon>
        <taxon>Andropogoneae</taxon>
        <taxon>Tripsacinae</taxon>
        <taxon>Zea</taxon>
    </lineage>
</organism>
<dbReference type="Proteomes" id="UP000007305">
    <property type="component" value="Chromosome 2"/>
</dbReference>
<name>A0A804MI13_MAIZE</name>
<protein>
    <submittedName>
        <fullName evidence="2">Uncharacterized protein</fullName>
    </submittedName>
</protein>
<evidence type="ECO:0000313" key="3">
    <source>
        <dbReference type="Proteomes" id="UP000007305"/>
    </source>
</evidence>
<sequence>MSSRQARGRGSLMPRHPCSPSQRELASVCSYGATAVSYQQPLPMSVVRIAAVYDCRGRLECVGGEGSCRVRLVFGKTSEP</sequence>
<reference evidence="2" key="3">
    <citation type="submission" date="2021-05" db="UniProtKB">
        <authorList>
            <consortium name="EnsemblPlants"/>
        </authorList>
    </citation>
    <scope>IDENTIFICATION</scope>
    <source>
        <strain evidence="2">cv. B73</strain>
    </source>
</reference>
<evidence type="ECO:0000256" key="1">
    <source>
        <dbReference type="SAM" id="MobiDB-lite"/>
    </source>
</evidence>
<proteinExistence type="predicted"/>
<dbReference type="Gramene" id="Zm00001eb086920_T001">
    <property type="protein sequence ID" value="Zm00001eb086920_P001"/>
    <property type="gene ID" value="Zm00001eb086920"/>
</dbReference>
<reference evidence="3" key="1">
    <citation type="submission" date="2015-12" db="EMBL/GenBank/DDBJ databases">
        <title>Update maize B73 reference genome by single molecule sequencing technologies.</title>
        <authorList>
            <consortium name="Maize Genome Sequencing Project"/>
            <person name="Ware D."/>
        </authorList>
    </citation>
    <scope>NUCLEOTIDE SEQUENCE [LARGE SCALE GENOMIC DNA]</scope>
    <source>
        <strain evidence="3">cv. B73</strain>
    </source>
</reference>